<dbReference type="CDD" id="cd00495">
    <property type="entry name" value="Ribosomal_L25_TL5_CTC"/>
    <property type="match status" value="1"/>
</dbReference>
<dbReference type="InterPro" id="IPR011035">
    <property type="entry name" value="Ribosomal_bL25/Gln-tRNA_synth"/>
</dbReference>
<protein>
    <recommendedName>
        <fullName evidence="5">Large ribosomal subunit protein bL25</fullName>
    </recommendedName>
    <alternativeName>
        <fullName evidence="5">General stress protein CTC</fullName>
    </alternativeName>
</protein>
<comment type="caution">
    <text evidence="9">The sequence shown here is derived from an EMBL/GenBank/DDBJ whole genome shotgun (WGS) entry which is preliminary data.</text>
</comment>
<dbReference type="Proteomes" id="UP000176611">
    <property type="component" value="Unassembled WGS sequence"/>
</dbReference>
<dbReference type="GO" id="GO:0003735">
    <property type="term" value="F:structural constituent of ribosome"/>
    <property type="evidence" value="ECO:0007669"/>
    <property type="project" value="InterPro"/>
</dbReference>
<proteinExistence type="inferred from homology"/>
<dbReference type="Pfam" id="PF01386">
    <property type="entry name" value="Ribosomal_L25p"/>
    <property type="match status" value="1"/>
</dbReference>
<evidence type="ECO:0000259" key="8">
    <source>
        <dbReference type="Pfam" id="PF14693"/>
    </source>
</evidence>
<dbReference type="EMBL" id="MHJO01000025">
    <property type="protein sequence ID" value="OGY68912.1"/>
    <property type="molecule type" value="Genomic_DNA"/>
</dbReference>
<keyword evidence="1 5" id="KW-0699">rRNA-binding</keyword>
<name>A0A1G1ZWI7_9BACT</name>
<comment type="function">
    <text evidence="5">This is one of the proteins that binds to the 5S RNA in the ribosome where it forms part of the central protuberance.</text>
</comment>
<feature type="compositionally biased region" description="Basic and acidic residues" evidence="6">
    <location>
        <begin position="202"/>
        <end position="227"/>
    </location>
</feature>
<dbReference type="InterPro" id="IPR029751">
    <property type="entry name" value="Ribosomal_L25_dom"/>
</dbReference>
<evidence type="ECO:0000256" key="2">
    <source>
        <dbReference type="ARBA" id="ARBA00022884"/>
    </source>
</evidence>
<dbReference type="Gene3D" id="2.40.240.10">
    <property type="entry name" value="Ribosomal Protein L25, Chain P"/>
    <property type="match status" value="1"/>
</dbReference>
<feature type="region of interest" description="Disordered" evidence="6">
    <location>
        <begin position="202"/>
        <end position="234"/>
    </location>
</feature>
<dbReference type="GO" id="GO:0022625">
    <property type="term" value="C:cytosolic large ribosomal subunit"/>
    <property type="evidence" value="ECO:0007669"/>
    <property type="project" value="TreeGrafter"/>
</dbReference>
<dbReference type="AlphaFoldDB" id="A0A1G1ZWI7"/>
<dbReference type="PANTHER" id="PTHR33284:SF1">
    <property type="entry name" value="RIBOSOMAL PROTEIN L25_GLN-TRNA SYNTHETASE, ANTI-CODON-BINDING DOMAIN-CONTAINING PROTEIN"/>
    <property type="match status" value="1"/>
</dbReference>
<dbReference type="Pfam" id="PF14693">
    <property type="entry name" value="Ribosomal_TL5_C"/>
    <property type="match status" value="1"/>
</dbReference>
<feature type="domain" description="Large ribosomal subunit protein bL25 beta" evidence="8">
    <location>
        <begin position="98"/>
        <end position="180"/>
    </location>
</feature>
<keyword evidence="3 5" id="KW-0689">Ribosomal protein</keyword>
<evidence type="ECO:0000313" key="9">
    <source>
        <dbReference type="EMBL" id="OGY68912.1"/>
    </source>
</evidence>
<accession>A0A1G1ZWI7</accession>
<evidence type="ECO:0000256" key="5">
    <source>
        <dbReference type="HAMAP-Rule" id="MF_01334"/>
    </source>
</evidence>
<dbReference type="Gene3D" id="2.170.120.20">
    <property type="entry name" value="Ribosomal protein L25, beta domain"/>
    <property type="match status" value="1"/>
</dbReference>
<dbReference type="SUPFAM" id="SSF50715">
    <property type="entry name" value="Ribosomal protein L25-like"/>
    <property type="match status" value="1"/>
</dbReference>
<dbReference type="InterPro" id="IPR020930">
    <property type="entry name" value="Ribosomal_uL5_bac-type"/>
</dbReference>
<evidence type="ECO:0000256" key="6">
    <source>
        <dbReference type="SAM" id="MobiDB-lite"/>
    </source>
</evidence>
<evidence type="ECO:0000313" key="10">
    <source>
        <dbReference type="Proteomes" id="UP000176611"/>
    </source>
</evidence>
<organism evidence="9 10">
    <name type="scientific">Candidatus Harrisonbacteria bacterium RIFOXYD1_FULL_40_9</name>
    <dbReference type="NCBI Taxonomy" id="1798412"/>
    <lineage>
        <taxon>Bacteria</taxon>
        <taxon>Candidatus Harrisoniibacteriota</taxon>
    </lineage>
</organism>
<sequence length="234" mass="25880">MELKASIREKLGKKTRSLRKQGFVPVELYGHGVANIHLSIPIKDMRNALRSEGDSTLLYVTVEKESIRRPVLVYEVQENPLNGEMLQVDLYQVKLDEKIKTKVSLEFSGESPAIKAGGVLVKSMQDIEIEALPADLPSKIEVLITSIKEIGQSIYVRDLQVSPRVRIVALPETVVGTVVNKVTEEEEAAQIAKTAGVEKVVVETEEKKAERDAKKEEGKVGDEKKGAEPQPAKK</sequence>
<comment type="subunit">
    <text evidence="5">Part of the 50S ribosomal subunit; part of the 5S rRNA/L5/L18/L25 subcomplex. Contacts the 5S rRNA. Binds to the 5S rRNA independently of L5 and L18.</text>
</comment>
<reference evidence="9 10" key="1">
    <citation type="journal article" date="2016" name="Nat. Commun.">
        <title>Thousands of microbial genomes shed light on interconnected biogeochemical processes in an aquifer system.</title>
        <authorList>
            <person name="Anantharaman K."/>
            <person name="Brown C.T."/>
            <person name="Hug L.A."/>
            <person name="Sharon I."/>
            <person name="Castelle C.J."/>
            <person name="Probst A.J."/>
            <person name="Thomas B.C."/>
            <person name="Singh A."/>
            <person name="Wilkins M.J."/>
            <person name="Karaoz U."/>
            <person name="Brodie E.L."/>
            <person name="Williams K.H."/>
            <person name="Hubbard S.S."/>
            <person name="Banfield J.F."/>
        </authorList>
    </citation>
    <scope>NUCLEOTIDE SEQUENCE [LARGE SCALE GENOMIC DNA]</scope>
</reference>
<feature type="domain" description="Large ribosomal subunit protein bL25 L25" evidence="7">
    <location>
        <begin position="3"/>
        <end position="90"/>
    </location>
</feature>
<evidence type="ECO:0000256" key="3">
    <source>
        <dbReference type="ARBA" id="ARBA00022980"/>
    </source>
</evidence>
<dbReference type="NCBIfam" id="TIGR00731">
    <property type="entry name" value="bL25_bact_ctc"/>
    <property type="match status" value="1"/>
</dbReference>
<evidence type="ECO:0000259" key="7">
    <source>
        <dbReference type="Pfam" id="PF01386"/>
    </source>
</evidence>
<keyword evidence="4 5" id="KW-0687">Ribonucleoprotein</keyword>
<dbReference type="InterPro" id="IPR020056">
    <property type="entry name" value="Rbsml_bL25/Gln-tRNA_synth_N"/>
</dbReference>
<dbReference type="GO" id="GO:0006412">
    <property type="term" value="P:translation"/>
    <property type="evidence" value="ECO:0007669"/>
    <property type="project" value="UniProtKB-UniRule"/>
</dbReference>
<gene>
    <name evidence="5" type="primary">rplY</name>
    <name evidence="5" type="synonym">ctc</name>
    <name evidence="9" type="ORF">A2586_01855</name>
</gene>
<comment type="similarity">
    <text evidence="5">Belongs to the bacterial ribosomal protein bL25 family. CTC subfamily.</text>
</comment>
<dbReference type="InterPro" id="IPR037121">
    <property type="entry name" value="Ribosomal_bL25_C"/>
</dbReference>
<dbReference type="GO" id="GO:0008097">
    <property type="term" value="F:5S rRNA binding"/>
    <property type="evidence" value="ECO:0007669"/>
    <property type="project" value="InterPro"/>
</dbReference>
<dbReference type="InterPro" id="IPR001021">
    <property type="entry name" value="Ribosomal_bL25_long"/>
</dbReference>
<dbReference type="PANTHER" id="PTHR33284">
    <property type="entry name" value="RIBOSOMAL PROTEIN L25/GLN-TRNA SYNTHETASE, ANTI-CODON-BINDING DOMAIN-CONTAINING PROTEIN"/>
    <property type="match status" value="1"/>
</dbReference>
<dbReference type="InterPro" id="IPR020057">
    <property type="entry name" value="Ribosomal_bL25_b-dom"/>
</dbReference>
<keyword evidence="2 5" id="KW-0694">RNA-binding</keyword>
<evidence type="ECO:0000256" key="1">
    <source>
        <dbReference type="ARBA" id="ARBA00022730"/>
    </source>
</evidence>
<dbReference type="HAMAP" id="MF_01334">
    <property type="entry name" value="Ribosomal_bL25_CTC"/>
    <property type="match status" value="1"/>
</dbReference>
<evidence type="ECO:0000256" key="4">
    <source>
        <dbReference type="ARBA" id="ARBA00023274"/>
    </source>
</evidence>